<dbReference type="GO" id="GO:0015031">
    <property type="term" value="P:protein transport"/>
    <property type="evidence" value="ECO:0007669"/>
    <property type="project" value="UniProtKB-KW"/>
</dbReference>
<keyword evidence="9" id="KW-0811">Translocation</keyword>
<evidence type="ECO:0000256" key="3">
    <source>
        <dbReference type="ARBA" id="ARBA00014962"/>
    </source>
</evidence>
<comment type="subcellular location">
    <subcellularLocation>
        <location evidence="1">Cell membrane</location>
        <topology evidence="1">Single-pass membrane protein</topology>
    </subcellularLocation>
</comment>
<evidence type="ECO:0000256" key="12">
    <source>
        <dbReference type="SAM" id="Phobius"/>
    </source>
</evidence>
<keyword evidence="6 12" id="KW-0812">Transmembrane</keyword>
<feature type="compositionally biased region" description="Basic and acidic residues" evidence="11">
    <location>
        <begin position="109"/>
        <end position="121"/>
    </location>
</feature>
<keyword evidence="4" id="KW-0813">Transport</keyword>
<organism evidence="13 14">
    <name type="scientific">Teretinema zuelzerae</name>
    <dbReference type="NCBI Taxonomy" id="156"/>
    <lineage>
        <taxon>Bacteria</taxon>
        <taxon>Pseudomonadati</taxon>
        <taxon>Spirochaetota</taxon>
        <taxon>Spirochaetia</taxon>
        <taxon>Spirochaetales</taxon>
        <taxon>Treponemataceae</taxon>
        <taxon>Teretinema</taxon>
    </lineage>
</organism>
<dbReference type="SMART" id="SM01323">
    <property type="entry name" value="YajC"/>
    <property type="match status" value="1"/>
</dbReference>
<reference evidence="13" key="1">
    <citation type="submission" date="2021-08" db="EMBL/GenBank/DDBJ databases">
        <title>Comparative analyses of Brucepasteria parasyntrophica and Teretinema zuelzerae.</title>
        <authorList>
            <person name="Song Y."/>
            <person name="Brune A."/>
        </authorList>
    </citation>
    <scope>NUCLEOTIDE SEQUENCE</scope>
    <source>
        <strain evidence="13">DSM 1903</strain>
    </source>
</reference>
<evidence type="ECO:0000256" key="8">
    <source>
        <dbReference type="ARBA" id="ARBA00022989"/>
    </source>
</evidence>
<dbReference type="RefSeq" id="WP_230752268.1">
    <property type="nucleotide sequence ID" value="NZ_JAINWA010000001.1"/>
</dbReference>
<evidence type="ECO:0000256" key="2">
    <source>
        <dbReference type="ARBA" id="ARBA00006742"/>
    </source>
</evidence>
<evidence type="ECO:0000256" key="7">
    <source>
        <dbReference type="ARBA" id="ARBA00022927"/>
    </source>
</evidence>
<keyword evidence="10 12" id="KW-0472">Membrane</keyword>
<feature type="region of interest" description="Disordered" evidence="11">
    <location>
        <begin position="101"/>
        <end position="121"/>
    </location>
</feature>
<evidence type="ECO:0000256" key="4">
    <source>
        <dbReference type="ARBA" id="ARBA00022448"/>
    </source>
</evidence>
<evidence type="ECO:0000256" key="1">
    <source>
        <dbReference type="ARBA" id="ARBA00004162"/>
    </source>
</evidence>
<feature type="transmembrane region" description="Helical" evidence="12">
    <location>
        <begin position="12"/>
        <end position="34"/>
    </location>
</feature>
<evidence type="ECO:0000256" key="9">
    <source>
        <dbReference type="ARBA" id="ARBA00023010"/>
    </source>
</evidence>
<name>A0AAE3EGF1_9SPIR</name>
<proteinExistence type="inferred from homology"/>
<dbReference type="Proteomes" id="UP001198163">
    <property type="component" value="Unassembled WGS sequence"/>
</dbReference>
<evidence type="ECO:0000313" key="14">
    <source>
        <dbReference type="Proteomes" id="UP001198163"/>
    </source>
</evidence>
<dbReference type="Pfam" id="PF02699">
    <property type="entry name" value="YajC"/>
    <property type="match status" value="1"/>
</dbReference>
<protein>
    <recommendedName>
        <fullName evidence="3">Sec translocon accessory complex subunit YajC</fullName>
    </recommendedName>
</protein>
<gene>
    <name evidence="13" type="primary">yajC</name>
    <name evidence="13" type="ORF">K7J14_01350</name>
</gene>
<keyword evidence="14" id="KW-1185">Reference proteome</keyword>
<dbReference type="NCBIfam" id="TIGR00739">
    <property type="entry name" value="yajC"/>
    <property type="match status" value="1"/>
</dbReference>
<evidence type="ECO:0000256" key="6">
    <source>
        <dbReference type="ARBA" id="ARBA00022692"/>
    </source>
</evidence>
<evidence type="ECO:0000313" key="13">
    <source>
        <dbReference type="EMBL" id="MCD1653343.1"/>
    </source>
</evidence>
<comment type="similarity">
    <text evidence="2">Belongs to the YajC family.</text>
</comment>
<keyword evidence="5" id="KW-1003">Cell membrane</keyword>
<accession>A0AAE3EGF1</accession>
<evidence type="ECO:0000256" key="11">
    <source>
        <dbReference type="SAM" id="MobiDB-lite"/>
    </source>
</evidence>
<keyword evidence="7" id="KW-0653">Protein transport</keyword>
<dbReference type="PANTHER" id="PTHR33909:SF1">
    <property type="entry name" value="SEC TRANSLOCON ACCESSORY COMPLEX SUBUNIT YAJC"/>
    <property type="match status" value="1"/>
</dbReference>
<dbReference type="GO" id="GO:0005886">
    <property type="term" value="C:plasma membrane"/>
    <property type="evidence" value="ECO:0007669"/>
    <property type="project" value="UniProtKB-SubCell"/>
</dbReference>
<dbReference type="AlphaFoldDB" id="A0AAE3EGF1"/>
<evidence type="ECO:0000256" key="5">
    <source>
        <dbReference type="ARBA" id="ARBA00022475"/>
    </source>
</evidence>
<dbReference type="PRINTS" id="PR01853">
    <property type="entry name" value="YAJCTRNLCASE"/>
</dbReference>
<keyword evidence="8 12" id="KW-1133">Transmembrane helix</keyword>
<dbReference type="PANTHER" id="PTHR33909">
    <property type="entry name" value="SEC TRANSLOCON ACCESSORY COMPLEX SUBUNIT YAJC"/>
    <property type="match status" value="1"/>
</dbReference>
<dbReference type="InterPro" id="IPR003849">
    <property type="entry name" value="Preprotein_translocase_YajC"/>
</dbReference>
<comment type="caution">
    <text evidence="13">The sequence shown here is derived from an EMBL/GenBank/DDBJ whole genome shotgun (WGS) entry which is preliminary data.</text>
</comment>
<sequence length="121" mass="13417">MSFMPLLQVGAAQGSVFMPIVTFGLVFVIFYFFIIRPQNKKQKDTEKMISALKKGDKIITIGGIHGEVTSAKEQTVIVKVDDSCKLEFSRSAIASVIVDEKTEKKSKKEKSETSAEAQEIK</sequence>
<evidence type="ECO:0000256" key="10">
    <source>
        <dbReference type="ARBA" id="ARBA00023136"/>
    </source>
</evidence>
<dbReference type="EMBL" id="JAINWA010000001">
    <property type="protein sequence ID" value="MCD1653343.1"/>
    <property type="molecule type" value="Genomic_DNA"/>
</dbReference>